<evidence type="ECO:0000313" key="2">
    <source>
        <dbReference type="EMBL" id="WXG70532.1"/>
    </source>
</evidence>
<sequence>MKNVPESEPKRPTGVFVGLATLDVIHRIAQPPGPNEKITSLAQFVAAGGPAANAAVTFAALGGDAILVTALGDGPVAELIRADLAEFGVSVVDAAVGSIRTVPVSAVSVVDATGDRSVVSADGVDSAATPPDDLTDVVAKADVVLVDGHHPLIARAAAECAAAREITVVVDAGRWKPVMEELIPFASDMVCSDDFRMPGSEDTSTTATALVSAGVRIVVTTHGGAPVEWWSGEKSGSVPVEPVTVVDTLGAGDAFHGAYSYFCTQQGSSTQHDSSAQHDGLVSCIDRAARVAALRCSVVGPRAWLHRLPAPQTWK</sequence>
<dbReference type="InterPro" id="IPR029056">
    <property type="entry name" value="Ribokinase-like"/>
</dbReference>
<dbReference type="PANTHER" id="PTHR42774">
    <property type="entry name" value="PHOSPHOTRANSFERASE SYSTEM TRANSPORT PROTEIN"/>
    <property type="match status" value="1"/>
</dbReference>
<dbReference type="GO" id="GO:0016301">
    <property type="term" value="F:kinase activity"/>
    <property type="evidence" value="ECO:0007669"/>
    <property type="project" value="UniProtKB-KW"/>
</dbReference>
<organism evidence="2 3">
    <name type="scientific">Rhodococcus sovatensis</name>
    <dbReference type="NCBI Taxonomy" id="1805840"/>
    <lineage>
        <taxon>Bacteria</taxon>
        <taxon>Bacillati</taxon>
        <taxon>Actinomycetota</taxon>
        <taxon>Actinomycetes</taxon>
        <taxon>Mycobacteriales</taxon>
        <taxon>Nocardiaceae</taxon>
        <taxon>Rhodococcus</taxon>
    </lineage>
</organism>
<reference evidence="2 3" key="1">
    <citation type="submission" date="2024-03" db="EMBL/GenBank/DDBJ databases">
        <title>Natural products discovery in diverse microorganisms through a two-stage MS feature dereplication strategy.</title>
        <authorList>
            <person name="Zhang R."/>
        </authorList>
    </citation>
    <scope>NUCLEOTIDE SEQUENCE [LARGE SCALE GENOMIC DNA]</scope>
    <source>
        <strain evidence="2 3">18930</strain>
    </source>
</reference>
<keyword evidence="3" id="KW-1185">Reference proteome</keyword>
<dbReference type="Proteomes" id="UP001432000">
    <property type="component" value="Chromosome"/>
</dbReference>
<name>A0ABZ2PMW8_9NOCA</name>
<dbReference type="Gene3D" id="3.40.1190.20">
    <property type="match status" value="1"/>
</dbReference>
<accession>A0ABZ2PMW8</accession>
<feature type="domain" description="Carbohydrate kinase PfkB" evidence="1">
    <location>
        <begin position="17"/>
        <end position="302"/>
    </location>
</feature>
<dbReference type="InterPro" id="IPR052562">
    <property type="entry name" value="Ketohexokinase-related"/>
</dbReference>
<evidence type="ECO:0000259" key="1">
    <source>
        <dbReference type="Pfam" id="PF00294"/>
    </source>
</evidence>
<dbReference type="EMBL" id="CP147846">
    <property type="protein sequence ID" value="WXG70532.1"/>
    <property type="molecule type" value="Genomic_DNA"/>
</dbReference>
<dbReference type="Pfam" id="PF00294">
    <property type="entry name" value="PfkB"/>
    <property type="match status" value="1"/>
</dbReference>
<dbReference type="SUPFAM" id="SSF53613">
    <property type="entry name" value="Ribokinase-like"/>
    <property type="match status" value="1"/>
</dbReference>
<dbReference type="InterPro" id="IPR011611">
    <property type="entry name" value="PfkB_dom"/>
</dbReference>
<keyword evidence="2" id="KW-0418">Kinase</keyword>
<dbReference type="PANTHER" id="PTHR42774:SF3">
    <property type="entry name" value="KETOHEXOKINASE"/>
    <property type="match status" value="1"/>
</dbReference>
<keyword evidence="2" id="KW-0808">Transferase</keyword>
<protein>
    <submittedName>
        <fullName evidence="2">PfkB family carbohydrate kinase</fullName>
    </submittedName>
</protein>
<dbReference type="RefSeq" id="WP_338892002.1">
    <property type="nucleotide sequence ID" value="NZ_CP147846.1"/>
</dbReference>
<gene>
    <name evidence="2" type="ORF">WDS16_08580</name>
</gene>
<evidence type="ECO:0000313" key="3">
    <source>
        <dbReference type="Proteomes" id="UP001432000"/>
    </source>
</evidence>
<proteinExistence type="predicted"/>